<dbReference type="InterPro" id="IPR036890">
    <property type="entry name" value="HATPase_C_sf"/>
</dbReference>
<dbReference type="PANTHER" id="PTHR34220">
    <property type="entry name" value="SENSOR HISTIDINE KINASE YPDA"/>
    <property type="match status" value="1"/>
</dbReference>
<gene>
    <name evidence="4" type="ORF">CLOHIR_00409</name>
</gene>
<evidence type="ECO:0000259" key="3">
    <source>
        <dbReference type="Pfam" id="PF10114"/>
    </source>
</evidence>
<comment type="caution">
    <text evidence="4">The sequence shown here is derived from an EMBL/GenBank/DDBJ whole genome shotgun (WGS) entry which is preliminary data.</text>
</comment>
<name>B6FX10_PEPHT</name>
<dbReference type="SUPFAM" id="SSF55874">
    <property type="entry name" value="ATPase domain of HSP90 chaperone/DNA topoisomerase II/histidine kinase"/>
    <property type="match status" value="1"/>
</dbReference>
<dbReference type="EMBL" id="ABWP01000012">
    <property type="protein sequence ID" value="EEA85930.1"/>
    <property type="molecule type" value="Genomic_DNA"/>
</dbReference>
<feature type="domain" description="Signal transduction histidine kinase internal region" evidence="2">
    <location>
        <begin position="244"/>
        <end position="309"/>
    </location>
</feature>
<dbReference type="Pfam" id="PF10114">
    <property type="entry name" value="PocR"/>
    <property type="match status" value="1"/>
</dbReference>
<feature type="coiled-coil region" evidence="1">
    <location>
        <begin position="212"/>
        <end position="239"/>
    </location>
</feature>
<reference evidence="4 5" key="1">
    <citation type="submission" date="2008-09" db="EMBL/GenBank/DDBJ databases">
        <authorList>
            <person name="Fulton L."/>
            <person name="Clifton S."/>
            <person name="Fulton B."/>
            <person name="Xu J."/>
            <person name="Minx P."/>
            <person name="Pepin K.H."/>
            <person name="Johnson M."/>
            <person name="Thiruvilangam P."/>
            <person name="Bhonagiri V."/>
            <person name="Nash W.E."/>
            <person name="Mardis E.R."/>
            <person name="Wilson R.K."/>
        </authorList>
    </citation>
    <scope>NUCLEOTIDE SEQUENCE [LARGE SCALE GENOMIC DNA]</scope>
    <source>
        <strain evidence="4 5">DSM 13275</strain>
    </source>
</reference>
<dbReference type="HOGENOM" id="CLU_038337_0_0_9"/>
<dbReference type="InterPro" id="IPR018771">
    <property type="entry name" value="PocR_dom"/>
</dbReference>
<evidence type="ECO:0000256" key="1">
    <source>
        <dbReference type="SAM" id="Coils"/>
    </source>
</evidence>
<proteinExistence type="predicted"/>
<evidence type="ECO:0000259" key="2">
    <source>
        <dbReference type="Pfam" id="PF06580"/>
    </source>
</evidence>
<keyword evidence="1" id="KW-0175">Coiled coil</keyword>
<dbReference type="RefSeq" id="WP_006439331.1">
    <property type="nucleotide sequence ID" value="NZ_DS995355.1"/>
</dbReference>
<reference evidence="4 5" key="2">
    <citation type="submission" date="2008-10" db="EMBL/GenBank/DDBJ databases">
        <title>Draft genome sequence of Clostridium hiranonis (DSM 13275).</title>
        <authorList>
            <person name="Sudarsanam P."/>
            <person name="Ley R."/>
            <person name="Guruge J."/>
            <person name="Turnbaugh P.J."/>
            <person name="Mahowald M."/>
            <person name="Liep D."/>
            <person name="Gordon J."/>
        </authorList>
    </citation>
    <scope>NUCLEOTIDE SEQUENCE [LARGE SCALE GENOMIC DNA]</scope>
    <source>
        <strain evidence="4 5">DSM 13275</strain>
    </source>
</reference>
<accession>B6FX10</accession>
<dbReference type="PANTHER" id="PTHR34220:SF7">
    <property type="entry name" value="SENSOR HISTIDINE KINASE YPDA"/>
    <property type="match status" value="1"/>
</dbReference>
<dbReference type="InterPro" id="IPR050640">
    <property type="entry name" value="Bact_2-comp_sensor_kinase"/>
</dbReference>
<dbReference type="OrthoDB" id="1410840at2"/>
<dbReference type="Proteomes" id="UP000003178">
    <property type="component" value="Unassembled WGS sequence"/>
</dbReference>
<evidence type="ECO:0008006" key="6">
    <source>
        <dbReference type="Google" id="ProtNLM"/>
    </source>
</evidence>
<evidence type="ECO:0000313" key="5">
    <source>
        <dbReference type="Proteomes" id="UP000003178"/>
    </source>
</evidence>
<sequence>MTTNSKSINISINEKYLEGKEDNFDIISIFGRKNLDEIQKIISDVTGLAFVTVDYRGEPVSEPTKFSNFCRKMRTDKNKRTLCKLSDASGSIIAATTKQTSIYFCPCGLLEVAIPIIINDKYLGGFIGGQVRCLDAPDSVMRLSKNMIPGGANIPDTEIRAEKTKDVDISDLKIYSYKEIVSIAKLVELIINQLTKQELISGHNQKKNLTRISELEDKIKRLEYQNNSLKEKVDTLKRDNNLFFMRNTFNMISNLAVIEDASKTNGAVLRYLDFIESGLDIDGNKTIRDEIRKVEKFIKLNKIRYSDRLDYNIKFEKDVLDINIPYSLILPFVYAGIYYTLNTEDIDLMINISISKVGKDIEILIEDNGTGQAITELENVYKIYGGNHEGNEIVKSIVDVQKFMTDTFGTEYRINTERIKGEGTKVYIKYPINFDEGFDYV</sequence>
<keyword evidence="5" id="KW-1185">Reference proteome</keyword>
<dbReference type="eggNOG" id="COG2972">
    <property type="taxonomic scope" value="Bacteria"/>
</dbReference>
<dbReference type="AlphaFoldDB" id="B6FX10"/>
<dbReference type="GO" id="GO:0016020">
    <property type="term" value="C:membrane"/>
    <property type="evidence" value="ECO:0007669"/>
    <property type="project" value="InterPro"/>
</dbReference>
<protein>
    <recommendedName>
        <fullName evidence="6">Histidine kinase</fullName>
    </recommendedName>
</protein>
<organism evidence="4 5">
    <name type="scientific">Peptacetobacter hiranonis (strain DSM 13275 / JCM 10541 / KCTC 15199 / TO-931)</name>
    <name type="common">Clostridium hiranonis</name>
    <dbReference type="NCBI Taxonomy" id="500633"/>
    <lineage>
        <taxon>Bacteria</taxon>
        <taxon>Bacillati</taxon>
        <taxon>Bacillota</taxon>
        <taxon>Clostridia</taxon>
        <taxon>Peptostreptococcales</taxon>
        <taxon>Peptostreptococcaceae</taxon>
        <taxon>Peptacetobacter</taxon>
    </lineage>
</organism>
<dbReference type="Pfam" id="PF06580">
    <property type="entry name" value="His_kinase"/>
    <property type="match status" value="1"/>
</dbReference>
<dbReference type="GO" id="GO:0000155">
    <property type="term" value="F:phosphorelay sensor kinase activity"/>
    <property type="evidence" value="ECO:0007669"/>
    <property type="project" value="InterPro"/>
</dbReference>
<dbReference type="STRING" id="500633.CLOHIR_00409"/>
<evidence type="ECO:0000313" key="4">
    <source>
        <dbReference type="EMBL" id="EEA85930.1"/>
    </source>
</evidence>
<feature type="domain" description="PocR" evidence="3">
    <location>
        <begin position="30"/>
        <end position="197"/>
    </location>
</feature>
<dbReference type="InterPro" id="IPR010559">
    <property type="entry name" value="Sig_transdc_His_kin_internal"/>
</dbReference>
<dbReference type="eggNOG" id="COG4936">
    <property type="taxonomic scope" value="Bacteria"/>
</dbReference>